<evidence type="ECO:0000313" key="7">
    <source>
        <dbReference type="EMBL" id="SCZ53315.1"/>
    </source>
</evidence>
<dbReference type="GO" id="GO:0016020">
    <property type="term" value="C:membrane"/>
    <property type="evidence" value="ECO:0007669"/>
    <property type="project" value="InterPro"/>
</dbReference>
<reference evidence="7 8" key="1">
    <citation type="submission" date="2016-10" db="EMBL/GenBank/DDBJ databases">
        <authorList>
            <person name="de Groot N.N."/>
        </authorList>
    </citation>
    <scope>NUCLEOTIDE SEQUENCE [LARGE SCALE GENOMIC DNA]</scope>
    <source>
        <strain evidence="7 8">U95</strain>
    </source>
</reference>
<dbReference type="AlphaFoldDB" id="A0A1G5PUK7"/>
<dbReference type="Pfam" id="PF08085">
    <property type="entry name" value="Entericidin"/>
    <property type="match status" value="1"/>
</dbReference>
<evidence type="ECO:0000256" key="5">
    <source>
        <dbReference type="ARBA" id="ARBA00023139"/>
    </source>
</evidence>
<evidence type="ECO:0000256" key="1">
    <source>
        <dbReference type="ARBA" id="ARBA00010296"/>
    </source>
</evidence>
<evidence type="ECO:0000256" key="4">
    <source>
        <dbReference type="ARBA" id="ARBA00023136"/>
    </source>
</evidence>
<evidence type="ECO:0000313" key="8">
    <source>
        <dbReference type="Proteomes" id="UP000198767"/>
    </source>
</evidence>
<dbReference type="PROSITE" id="PS51257">
    <property type="entry name" value="PROKAR_LIPOPROTEIN"/>
    <property type="match status" value="1"/>
</dbReference>
<dbReference type="EMBL" id="FMWG01000002">
    <property type="protein sequence ID" value="SCZ53315.1"/>
    <property type="molecule type" value="Genomic_DNA"/>
</dbReference>
<keyword evidence="2" id="KW-1003">Cell membrane</keyword>
<dbReference type="InterPro" id="IPR012556">
    <property type="entry name" value="Entericidin"/>
</dbReference>
<dbReference type="RefSeq" id="WP_090216066.1">
    <property type="nucleotide sequence ID" value="NZ_CANLDO010000001.1"/>
</dbReference>
<keyword evidence="8" id="KW-1185">Reference proteome</keyword>
<evidence type="ECO:0000256" key="6">
    <source>
        <dbReference type="ARBA" id="ARBA00023288"/>
    </source>
</evidence>
<gene>
    <name evidence="7" type="ORF">SAMN04488118_102119</name>
</gene>
<dbReference type="GO" id="GO:0009636">
    <property type="term" value="P:response to toxic substance"/>
    <property type="evidence" value="ECO:0007669"/>
    <property type="project" value="InterPro"/>
</dbReference>
<accession>A0A1G5PUK7</accession>
<name>A0A1G5PUK7_9RHOB</name>
<dbReference type="Proteomes" id="UP000198767">
    <property type="component" value="Unassembled WGS sequence"/>
</dbReference>
<dbReference type="OrthoDB" id="7363288at2"/>
<evidence type="ECO:0000256" key="3">
    <source>
        <dbReference type="ARBA" id="ARBA00022729"/>
    </source>
</evidence>
<comment type="similarity">
    <text evidence="1">Belongs to the EcnA/EcnB lipoprotein family.</text>
</comment>
<keyword evidence="3" id="KW-0732">Signal</keyword>
<keyword evidence="5" id="KW-0564">Palmitate</keyword>
<sequence length="45" mass="4560">MIRSAVILCALVALSACETTKGAGRDLQKAGQAITGAAQDVQDTL</sequence>
<protein>
    <submittedName>
        <fullName evidence="7">Entericidin B</fullName>
    </submittedName>
</protein>
<keyword evidence="4" id="KW-0472">Membrane</keyword>
<keyword evidence="6" id="KW-0449">Lipoprotein</keyword>
<organism evidence="7 8">
    <name type="scientific">Epibacterium ulvae</name>
    <dbReference type="NCBI Taxonomy" id="1156985"/>
    <lineage>
        <taxon>Bacteria</taxon>
        <taxon>Pseudomonadati</taxon>
        <taxon>Pseudomonadota</taxon>
        <taxon>Alphaproteobacteria</taxon>
        <taxon>Rhodobacterales</taxon>
        <taxon>Roseobacteraceae</taxon>
        <taxon>Epibacterium</taxon>
    </lineage>
</organism>
<proteinExistence type="inferred from homology"/>
<evidence type="ECO:0000256" key="2">
    <source>
        <dbReference type="ARBA" id="ARBA00022475"/>
    </source>
</evidence>